<dbReference type="Gene3D" id="3.55.50.30">
    <property type="match status" value="1"/>
</dbReference>
<dbReference type="PIRSF" id="PIRSF018266">
    <property type="entry name" value="FecR"/>
    <property type="match status" value="1"/>
</dbReference>
<dbReference type="Pfam" id="PF04773">
    <property type="entry name" value="FecR"/>
    <property type="match status" value="1"/>
</dbReference>
<gene>
    <name evidence="4" type="ORF">E2R66_26470</name>
</gene>
<dbReference type="Proteomes" id="UP000297540">
    <property type="component" value="Unassembled WGS sequence"/>
</dbReference>
<keyword evidence="5" id="KW-1185">Reference proteome</keyword>
<comment type="caution">
    <text evidence="4">The sequence shown here is derived from an EMBL/GenBank/DDBJ whole genome shotgun (WGS) entry which is preliminary data.</text>
</comment>
<dbReference type="PANTHER" id="PTHR30273">
    <property type="entry name" value="PERIPLASMIC SIGNAL SENSOR AND SIGMA FACTOR ACTIVATOR FECR-RELATED"/>
    <property type="match status" value="1"/>
</dbReference>
<evidence type="ECO:0000256" key="1">
    <source>
        <dbReference type="SAM" id="Phobius"/>
    </source>
</evidence>
<evidence type="ECO:0000313" key="5">
    <source>
        <dbReference type="Proteomes" id="UP000297540"/>
    </source>
</evidence>
<dbReference type="AlphaFoldDB" id="A0A4Y8S4J6"/>
<name>A0A4Y8S4J6_9SPHI</name>
<feature type="domain" description="Protein FecR C-terminal" evidence="3">
    <location>
        <begin position="257"/>
        <end position="320"/>
    </location>
</feature>
<dbReference type="GO" id="GO:0016989">
    <property type="term" value="F:sigma factor antagonist activity"/>
    <property type="evidence" value="ECO:0007669"/>
    <property type="project" value="TreeGrafter"/>
</dbReference>
<feature type="domain" description="FecR protein" evidence="2">
    <location>
        <begin position="118"/>
        <end position="212"/>
    </location>
</feature>
<organism evidence="4 5">
    <name type="scientific">Mucilaginibacter psychrotolerans</name>
    <dbReference type="NCBI Taxonomy" id="1524096"/>
    <lineage>
        <taxon>Bacteria</taxon>
        <taxon>Pseudomonadati</taxon>
        <taxon>Bacteroidota</taxon>
        <taxon>Sphingobacteriia</taxon>
        <taxon>Sphingobacteriales</taxon>
        <taxon>Sphingobacteriaceae</taxon>
        <taxon>Mucilaginibacter</taxon>
    </lineage>
</organism>
<sequence length="332" mass="36831">MVLLINCAEMDELRQTYLIKKYIHGTATQAEREELLLWYRQKGIDDHSWPYLSKLEEVEAKERIFKAVKQQVSDTPFAQGRTGTLFYKIAVAACVIGAVCCIFLWRFAKKDVSPAIITVSTKAGETKKLHLTDGSVIWLSAKSTLTYPASFKGPTRDISFSGEAFFDIAKDKQHPFVVSTGNTSTRVLGTSFNITALKESDNVTVALITGKVSFTGSKTALSLLPNNQVVYNKTTKEARVMPIPDIDAVVGRHNGYYEYKNIPSKDVAEDLSRLYGMNIKVLGNVQNCTFYGRIKPGESPVKFLKKMAFVVNASVTTKDSVWIIKGGGCNLK</sequence>
<proteinExistence type="predicted"/>
<dbReference type="InterPro" id="IPR012373">
    <property type="entry name" value="Ferrdict_sens_TM"/>
</dbReference>
<protein>
    <submittedName>
        <fullName evidence="4">DUF4974 domain-containing protein</fullName>
    </submittedName>
</protein>
<dbReference type="Pfam" id="PF16344">
    <property type="entry name" value="FecR_C"/>
    <property type="match status" value="1"/>
</dbReference>
<dbReference type="InterPro" id="IPR006860">
    <property type="entry name" value="FecR"/>
</dbReference>
<dbReference type="Gene3D" id="2.60.120.1440">
    <property type="match status" value="1"/>
</dbReference>
<evidence type="ECO:0000259" key="3">
    <source>
        <dbReference type="Pfam" id="PF16344"/>
    </source>
</evidence>
<reference evidence="4 5" key="1">
    <citation type="journal article" date="2017" name="Int. J. Syst. Evol. Microbiol.">
        <title>Mucilaginibacterpsychrotolerans sp. nov., isolated from peatlands.</title>
        <authorList>
            <person name="Deng Y."/>
            <person name="Shen L."/>
            <person name="Xu B."/>
            <person name="Liu Y."/>
            <person name="Gu Z."/>
            <person name="Liu H."/>
            <person name="Zhou Y."/>
        </authorList>
    </citation>
    <scope>NUCLEOTIDE SEQUENCE [LARGE SCALE GENOMIC DNA]</scope>
    <source>
        <strain evidence="4 5">NH7-4</strain>
    </source>
</reference>
<feature type="transmembrane region" description="Helical" evidence="1">
    <location>
        <begin position="85"/>
        <end position="105"/>
    </location>
</feature>
<dbReference type="InterPro" id="IPR032508">
    <property type="entry name" value="FecR_C"/>
</dbReference>
<keyword evidence="1" id="KW-0812">Transmembrane</keyword>
<dbReference type="PANTHER" id="PTHR30273:SF2">
    <property type="entry name" value="PROTEIN FECR"/>
    <property type="match status" value="1"/>
</dbReference>
<keyword evidence="1" id="KW-1133">Transmembrane helix</keyword>
<accession>A0A4Y8S4J6</accession>
<evidence type="ECO:0000313" key="4">
    <source>
        <dbReference type="EMBL" id="TFF33344.1"/>
    </source>
</evidence>
<evidence type="ECO:0000259" key="2">
    <source>
        <dbReference type="Pfam" id="PF04773"/>
    </source>
</evidence>
<dbReference type="EMBL" id="SOZE01000048">
    <property type="protein sequence ID" value="TFF33344.1"/>
    <property type="molecule type" value="Genomic_DNA"/>
</dbReference>
<keyword evidence="1" id="KW-0472">Membrane</keyword>